<evidence type="ECO:0000256" key="15">
    <source>
        <dbReference type="ARBA" id="ARBA00023180"/>
    </source>
</evidence>
<dbReference type="Pfam" id="PF00141">
    <property type="entry name" value="peroxidase"/>
    <property type="match status" value="1"/>
</dbReference>
<evidence type="ECO:0000256" key="5">
    <source>
        <dbReference type="ARBA" id="ARBA00012313"/>
    </source>
</evidence>
<keyword evidence="17 23" id="KW-0376">Hydrogen peroxide</keyword>
<comment type="similarity">
    <text evidence="4">Belongs to the peroxidase family. Ascorbate peroxidase subfamily.</text>
</comment>
<keyword evidence="15" id="KW-0325">Glycoprotein</keyword>
<dbReference type="CDD" id="cd00693">
    <property type="entry name" value="secretory_peroxidase"/>
    <property type="match status" value="1"/>
</dbReference>
<evidence type="ECO:0000256" key="4">
    <source>
        <dbReference type="ARBA" id="ARBA00006873"/>
    </source>
</evidence>
<evidence type="ECO:0000313" key="25">
    <source>
        <dbReference type="EMBL" id="CAA2624131.1"/>
    </source>
</evidence>
<dbReference type="PANTHER" id="PTHR31517:SF84">
    <property type="entry name" value="PEROXIDASE"/>
    <property type="match status" value="1"/>
</dbReference>
<evidence type="ECO:0000256" key="7">
    <source>
        <dbReference type="ARBA" id="ARBA00022559"/>
    </source>
</evidence>
<evidence type="ECO:0000256" key="11">
    <source>
        <dbReference type="ARBA" id="ARBA00022837"/>
    </source>
</evidence>
<feature type="disulfide bond" evidence="22">
    <location>
        <begin position="37"/>
        <end position="114"/>
    </location>
</feature>
<dbReference type="PROSITE" id="PS00436">
    <property type="entry name" value="PEROXIDASE_2"/>
    <property type="match status" value="1"/>
</dbReference>
<keyword evidence="6 23" id="KW-0964">Secreted</keyword>
<dbReference type="EMBL" id="CACRZD030000007">
    <property type="protein sequence ID" value="CAA6663629.1"/>
    <property type="molecule type" value="Genomic_DNA"/>
</dbReference>
<dbReference type="Proteomes" id="UP001189122">
    <property type="component" value="Unassembled WGS sequence"/>
</dbReference>
<feature type="chain" id="PRO_5029935134" description="Peroxidase" evidence="23">
    <location>
        <begin position="25"/>
        <end position="326"/>
    </location>
</feature>
<feature type="binding site" description="axial binding residue" evidence="20">
    <location>
        <position position="191"/>
    </location>
    <ligand>
        <name>heme b</name>
        <dbReference type="ChEBI" id="CHEBI:60344"/>
    </ligand>
    <ligandPart>
        <name>Fe</name>
        <dbReference type="ChEBI" id="CHEBI:18248"/>
    </ligandPart>
</feature>
<keyword evidence="13 20" id="KW-0408">Iron</keyword>
<evidence type="ECO:0000256" key="10">
    <source>
        <dbReference type="ARBA" id="ARBA00022729"/>
    </source>
</evidence>
<evidence type="ECO:0000256" key="19">
    <source>
        <dbReference type="PIRSR" id="PIRSR600823-2"/>
    </source>
</evidence>
<dbReference type="GO" id="GO:0020037">
    <property type="term" value="F:heme binding"/>
    <property type="evidence" value="ECO:0007669"/>
    <property type="project" value="UniProtKB-UniRule"/>
</dbReference>
<feature type="active site" description="Proton acceptor" evidence="18">
    <location>
        <position position="68"/>
    </location>
</feature>
<evidence type="ECO:0000313" key="26">
    <source>
        <dbReference type="Proteomes" id="UP001189122"/>
    </source>
</evidence>
<dbReference type="GO" id="GO:0140825">
    <property type="term" value="F:lactoperoxidase activity"/>
    <property type="evidence" value="ECO:0007669"/>
    <property type="project" value="UniProtKB-EC"/>
</dbReference>
<dbReference type="FunFam" id="1.10.420.10:FF:000001">
    <property type="entry name" value="Peroxidase"/>
    <property type="match status" value="1"/>
</dbReference>
<sequence>MLRTMWGCCIVFLLVLQAAAPTAASHSLKVGFYEKSCPQAQNVVRDVVSNALAANKGIGAGLIRLHFHDCFVRGCDASVLLEGRDSERMHPANLNSLRGFEVVEGAKDLLESQCPNTVSCADVLAFAARDAAELLGGFRYKVPAGRRDGRISRNSDADVLPPPTDSAETLRDRFAEKGLSLEDMVALSGAHSLGVSHCPSFSTRLYNFNATHPQDPSMDADLADYLKRRCPPPGTDRTTVSLDLATPNRLDYYRNLQRGRGLFTSDQTLWGSSLTVAKVASFAEKPNGWAKKYAAAMVRTGAIDVLTGNEGEIRVKCAVVNGHQTL</sequence>
<dbReference type="PANTHER" id="PTHR31517">
    <property type="match status" value="1"/>
</dbReference>
<evidence type="ECO:0000256" key="14">
    <source>
        <dbReference type="ARBA" id="ARBA00023157"/>
    </source>
</evidence>
<feature type="disulfide bond" evidence="22">
    <location>
        <begin position="198"/>
        <end position="230"/>
    </location>
</feature>
<dbReference type="PRINTS" id="PR00458">
    <property type="entry name" value="PEROXIDASE"/>
</dbReference>
<comment type="subcellular location">
    <subcellularLocation>
        <location evidence="3 23">Secreted</location>
    </subcellularLocation>
</comment>
<gene>
    <name evidence="25" type="ORF">SI7747_07010014</name>
</gene>
<evidence type="ECO:0000256" key="18">
    <source>
        <dbReference type="PIRSR" id="PIRSR600823-1"/>
    </source>
</evidence>
<reference evidence="25 26" key="1">
    <citation type="submission" date="2019-12" db="EMBL/GenBank/DDBJ databases">
        <authorList>
            <person name="Scholz U."/>
            <person name="Mascher M."/>
            <person name="Fiebig A."/>
        </authorList>
    </citation>
    <scope>NUCLEOTIDE SEQUENCE</scope>
</reference>
<dbReference type="PRINTS" id="PR00461">
    <property type="entry name" value="PLPEROXIDASE"/>
</dbReference>
<feature type="site" description="Transition state stabilizer" evidence="21">
    <location>
        <position position="64"/>
    </location>
</feature>
<feature type="binding site" evidence="20">
    <location>
        <position position="78"/>
    </location>
    <ligand>
        <name>Ca(2+)</name>
        <dbReference type="ChEBI" id="CHEBI:29108"/>
        <label>1</label>
    </ligand>
</feature>
<feature type="signal peptide" evidence="23">
    <location>
        <begin position="1"/>
        <end position="24"/>
    </location>
</feature>
<evidence type="ECO:0000256" key="1">
    <source>
        <dbReference type="ARBA" id="ARBA00000189"/>
    </source>
</evidence>
<dbReference type="GO" id="GO:0006979">
    <property type="term" value="P:response to oxidative stress"/>
    <property type="evidence" value="ECO:0007669"/>
    <property type="project" value="UniProtKB-UniRule"/>
</dbReference>
<evidence type="ECO:0000256" key="23">
    <source>
        <dbReference type="RuleBase" id="RU362060"/>
    </source>
</evidence>
<comment type="function">
    <text evidence="2">Removal of H(2)O(2), oxidation of toxic reductants, biosynthesis and degradation of lignin, suberization, auxin catabolism, response to environmental stresses such as wounding, pathogen attack and oxidative stress. These functions might be dependent on each isozyme/isoform in each plant tissue.</text>
</comment>
<feature type="disulfide bond" evidence="22">
    <location>
        <begin position="120"/>
        <end position="317"/>
    </location>
</feature>
<evidence type="ECO:0000256" key="22">
    <source>
        <dbReference type="PIRSR" id="PIRSR600823-5"/>
    </source>
</evidence>
<organism evidence="25">
    <name type="scientific">Spirodela intermedia</name>
    <name type="common">Intermediate duckweed</name>
    <dbReference type="NCBI Taxonomy" id="51605"/>
    <lineage>
        <taxon>Eukaryota</taxon>
        <taxon>Viridiplantae</taxon>
        <taxon>Streptophyta</taxon>
        <taxon>Embryophyta</taxon>
        <taxon>Tracheophyta</taxon>
        <taxon>Spermatophyta</taxon>
        <taxon>Magnoliopsida</taxon>
        <taxon>Liliopsida</taxon>
        <taxon>Araceae</taxon>
        <taxon>Lemnoideae</taxon>
        <taxon>Spirodela</taxon>
    </lineage>
</organism>
<feature type="binding site" evidence="20">
    <location>
        <position position="69"/>
    </location>
    <ligand>
        <name>Ca(2+)</name>
        <dbReference type="ChEBI" id="CHEBI:29108"/>
        <label>1</label>
    </ligand>
</feature>
<dbReference type="EMBL" id="LR743594">
    <property type="protein sequence ID" value="CAA2624131.1"/>
    <property type="molecule type" value="Genomic_DNA"/>
</dbReference>
<dbReference type="InterPro" id="IPR002016">
    <property type="entry name" value="Haem_peroxidase"/>
</dbReference>
<dbReference type="SUPFAM" id="SSF48113">
    <property type="entry name" value="Heme-dependent peroxidases"/>
    <property type="match status" value="1"/>
</dbReference>
<feature type="binding site" evidence="20">
    <location>
        <position position="251"/>
    </location>
    <ligand>
        <name>Ca(2+)</name>
        <dbReference type="ChEBI" id="CHEBI:29108"/>
        <label>2</label>
    </ligand>
</feature>
<feature type="binding site" evidence="19">
    <location>
        <position position="161"/>
    </location>
    <ligand>
        <name>substrate</name>
    </ligand>
</feature>
<dbReference type="Gene3D" id="1.10.520.10">
    <property type="match status" value="1"/>
</dbReference>
<evidence type="ECO:0000256" key="13">
    <source>
        <dbReference type="ARBA" id="ARBA00023004"/>
    </source>
</evidence>
<comment type="cofactor">
    <cofactor evidence="20 23">
        <name>heme b</name>
        <dbReference type="ChEBI" id="CHEBI:60344"/>
    </cofactor>
    <text evidence="20 23">Binds 1 heme b (iron(II)-protoporphyrin IX) group per subunit.</text>
</comment>
<evidence type="ECO:0000256" key="8">
    <source>
        <dbReference type="ARBA" id="ARBA00022617"/>
    </source>
</evidence>
<accession>A0A7I8J0Q8</accession>
<evidence type="ECO:0000256" key="9">
    <source>
        <dbReference type="ARBA" id="ARBA00022723"/>
    </source>
</evidence>
<comment type="cofactor">
    <cofactor evidence="20 23">
        <name>Ca(2+)</name>
        <dbReference type="ChEBI" id="CHEBI:29108"/>
    </cofactor>
    <text evidence="20 23">Binds 2 calcium ions per subunit.</text>
</comment>
<evidence type="ECO:0000256" key="3">
    <source>
        <dbReference type="ARBA" id="ARBA00004613"/>
    </source>
</evidence>
<evidence type="ECO:0000256" key="21">
    <source>
        <dbReference type="PIRSR" id="PIRSR600823-4"/>
    </source>
</evidence>
<dbReference type="InterPro" id="IPR019794">
    <property type="entry name" value="Peroxidases_AS"/>
</dbReference>
<comment type="similarity">
    <text evidence="23">Belongs to the peroxidase family. Classical plant (class III) peroxidase subfamily.</text>
</comment>
<keyword evidence="16" id="KW-0873">Pyrrolidone carboxylic acid</keyword>
<evidence type="ECO:0000256" key="17">
    <source>
        <dbReference type="ARBA" id="ARBA00023324"/>
    </source>
</evidence>
<feature type="binding site" evidence="20">
    <location>
        <position position="76"/>
    </location>
    <ligand>
        <name>Ca(2+)</name>
        <dbReference type="ChEBI" id="CHEBI:29108"/>
        <label>1</label>
    </ligand>
</feature>
<feature type="binding site" evidence="20">
    <location>
        <position position="243"/>
    </location>
    <ligand>
        <name>Ca(2+)</name>
        <dbReference type="ChEBI" id="CHEBI:29108"/>
        <label>2</label>
    </ligand>
</feature>
<dbReference type="GO" id="GO:0042744">
    <property type="term" value="P:hydrogen peroxide catabolic process"/>
    <property type="evidence" value="ECO:0007669"/>
    <property type="project" value="UniProtKB-KW"/>
</dbReference>
<dbReference type="PROSITE" id="PS00435">
    <property type="entry name" value="PEROXIDASE_1"/>
    <property type="match status" value="1"/>
</dbReference>
<evidence type="ECO:0000256" key="6">
    <source>
        <dbReference type="ARBA" id="ARBA00022525"/>
    </source>
</evidence>
<feature type="disulfide bond" evidence="22">
    <location>
        <begin position="70"/>
        <end position="75"/>
    </location>
</feature>
<keyword evidence="14 22" id="KW-1015">Disulfide bond</keyword>
<evidence type="ECO:0000256" key="2">
    <source>
        <dbReference type="ARBA" id="ARBA00002322"/>
    </source>
</evidence>
<proteinExistence type="inferred from homology"/>
<dbReference type="GO" id="GO:0046872">
    <property type="term" value="F:metal ion binding"/>
    <property type="evidence" value="ECO:0007669"/>
    <property type="project" value="UniProtKB-UniRule"/>
</dbReference>
<evidence type="ECO:0000256" key="12">
    <source>
        <dbReference type="ARBA" id="ARBA00023002"/>
    </source>
</evidence>
<feature type="domain" description="Plant heme peroxidase family profile" evidence="24">
    <location>
        <begin position="27"/>
        <end position="321"/>
    </location>
</feature>
<keyword evidence="8 23" id="KW-0349">Heme</keyword>
<dbReference type="Gene3D" id="1.10.420.10">
    <property type="entry name" value="Peroxidase, domain 2"/>
    <property type="match status" value="1"/>
</dbReference>
<keyword evidence="10 23" id="KW-0732">Signal</keyword>
<dbReference type="EC" id="1.11.1.7" evidence="5 23"/>
<dbReference type="FunFam" id="1.10.520.10:FF:000006">
    <property type="entry name" value="Peroxidase"/>
    <property type="match status" value="1"/>
</dbReference>
<dbReference type="InterPro" id="IPR000823">
    <property type="entry name" value="Peroxidase_pln"/>
</dbReference>
<protein>
    <recommendedName>
        <fullName evidence="5 23">Peroxidase</fullName>
        <ecNumber evidence="5 23">1.11.1.7</ecNumber>
    </recommendedName>
</protein>
<dbReference type="GO" id="GO:0005576">
    <property type="term" value="C:extracellular region"/>
    <property type="evidence" value="ECO:0007669"/>
    <property type="project" value="UniProtKB-SubCell"/>
</dbReference>
<feature type="binding site" evidence="20">
    <location>
        <position position="87"/>
    </location>
    <ligand>
        <name>Ca(2+)</name>
        <dbReference type="ChEBI" id="CHEBI:29108"/>
        <label>1</label>
    </ligand>
</feature>
<feature type="binding site" evidence="20">
    <location>
        <position position="74"/>
    </location>
    <ligand>
        <name>Ca(2+)</name>
        <dbReference type="ChEBI" id="CHEBI:29108"/>
        <label>1</label>
    </ligand>
</feature>
<evidence type="ECO:0000256" key="16">
    <source>
        <dbReference type="ARBA" id="ARBA00023283"/>
    </source>
</evidence>
<dbReference type="InterPro" id="IPR033905">
    <property type="entry name" value="Secretory_peroxidase"/>
</dbReference>
<evidence type="ECO:0000256" key="20">
    <source>
        <dbReference type="PIRSR" id="PIRSR600823-3"/>
    </source>
</evidence>
<dbReference type="InterPro" id="IPR019793">
    <property type="entry name" value="Peroxidases_heam-ligand_BS"/>
</dbReference>
<comment type="catalytic activity">
    <reaction evidence="1 23">
        <text>2 a phenolic donor + H2O2 = 2 a phenolic radical donor + 2 H2O</text>
        <dbReference type="Rhea" id="RHEA:56136"/>
        <dbReference type="ChEBI" id="CHEBI:15377"/>
        <dbReference type="ChEBI" id="CHEBI:16240"/>
        <dbReference type="ChEBI" id="CHEBI:139520"/>
        <dbReference type="ChEBI" id="CHEBI:139521"/>
        <dbReference type="EC" id="1.11.1.7"/>
    </reaction>
</comment>
<name>A0A7I8J0Q8_SPIIN</name>
<keyword evidence="11 20" id="KW-0106">Calcium</keyword>
<dbReference type="AlphaFoldDB" id="A0A7I8J0Q8"/>
<evidence type="ECO:0000259" key="24">
    <source>
        <dbReference type="PROSITE" id="PS50873"/>
    </source>
</evidence>
<keyword evidence="26" id="KW-1185">Reference proteome</keyword>
<keyword evidence="7 23" id="KW-0575">Peroxidase</keyword>
<dbReference type="InterPro" id="IPR010255">
    <property type="entry name" value="Haem_peroxidase_sf"/>
</dbReference>
<feature type="binding site" evidence="20">
    <location>
        <position position="72"/>
    </location>
    <ligand>
        <name>Ca(2+)</name>
        <dbReference type="ChEBI" id="CHEBI:29108"/>
        <label>1</label>
    </ligand>
</feature>
<keyword evidence="9 20" id="KW-0479">Metal-binding</keyword>
<keyword evidence="12 23" id="KW-0560">Oxidoreductase</keyword>
<feature type="binding site" evidence="20">
    <location>
        <position position="246"/>
    </location>
    <ligand>
        <name>Ca(2+)</name>
        <dbReference type="ChEBI" id="CHEBI:29108"/>
        <label>2</label>
    </ligand>
</feature>
<dbReference type="PROSITE" id="PS50873">
    <property type="entry name" value="PEROXIDASE_4"/>
    <property type="match status" value="1"/>
</dbReference>